<accession>K1RU33</accession>
<dbReference type="InterPro" id="IPR013785">
    <property type="entry name" value="Aldolase_TIM"/>
</dbReference>
<evidence type="ECO:0000313" key="1">
    <source>
        <dbReference type="EMBL" id="EKC48933.1"/>
    </source>
</evidence>
<dbReference type="EMBL" id="AJWZ01010275">
    <property type="protein sequence ID" value="EKC48933.1"/>
    <property type="molecule type" value="Genomic_DNA"/>
</dbReference>
<organism evidence="1">
    <name type="scientific">human gut metagenome</name>
    <dbReference type="NCBI Taxonomy" id="408170"/>
    <lineage>
        <taxon>unclassified sequences</taxon>
        <taxon>metagenomes</taxon>
        <taxon>organismal metagenomes</taxon>
    </lineage>
</organism>
<proteinExistence type="predicted"/>
<feature type="non-terminal residue" evidence="1">
    <location>
        <position position="1"/>
    </location>
</feature>
<dbReference type="Gene3D" id="3.20.20.70">
    <property type="entry name" value="Aldolase class I"/>
    <property type="match status" value="1"/>
</dbReference>
<gene>
    <name evidence="1" type="ORF">OBE_14904</name>
</gene>
<protein>
    <submittedName>
        <fullName evidence="1">Radical SAM-superfamily protein</fullName>
    </submittedName>
</protein>
<comment type="caution">
    <text evidence="1">The sequence shown here is derived from an EMBL/GenBank/DDBJ whole genome shotgun (WGS) entry which is preliminary data.</text>
</comment>
<reference evidence="1" key="1">
    <citation type="journal article" date="2013" name="Environ. Microbiol.">
        <title>Microbiota from the distal guts of lean and obese adolescents exhibit partial functional redundancy besides clear differences in community structure.</title>
        <authorList>
            <person name="Ferrer M."/>
            <person name="Ruiz A."/>
            <person name="Lanza F."/>
            <person name="Haange S.B."/>
            <person name="Oberbach A."/>
            <person name="Till H."/>
            <person name="Bargiela R."/>
            <person name="Campoy C."/>
            <person name="Segura M.T."/>
            <person name="Richter M."/>
            <person name="von Bergen M."/>
            <person name="Seifert J."/>
            <person name="Suarez A."/>
        </authorList>
    </citation>
    <scope>NUCLEOTIDE SEQUENCE</scope>
</reference>
<sequence>TDKISISLNEYSSEKYCELCAPAFGEKSFDAIIKFAKECKQYGQDLRFSVVDVIPQEDIEKCRELADSLGIPLRVRAYVAD</sequence>
<dbReference type="AlphaFoldDB" id="K1RU33"/>
<name>K1RU33_9ZZZZ</name>